<comment type="caution">
    <text evidence="1">The sequence shown here is derived from an EMBL/GenBank/DDBJ whole genome shotgun (WGS) entry which is preliminary data.</text>
</comment>
<dbReference type="EMBL" id="JACHJL010000007">
    <property type="protein sequence ID" value="MBB5936101.1"/>
    <property type="molecule type" value="Genomic_DNA"/>
</dbReference>
<gene>
    <name evidence="1" type="ORF">FHS42_003176</name>
</gene>
<dbReference type="Proteomes" id="UP000588098">
    <property type="component" value="Unassembled WGS sequence"/>
</dbReference>
<keyword evidence="2" id="KW-1185">Reference proteome</keyword>
<sequence>MLLISERTATEGAIRQAAVFIEAALSKRSVRHG</sequence>
<accession>A0A7W9Q9F7</accession>
<evidence type="ECO:0000313" key="2">
    <source>
        <dbReference type="Proteomes" id="UP000588098"/>
    </source>
</evidence>
<proteinExistence type="predicted"/>
<reference evidence="1 2" key="1">
    <citation type="submission" date="2020-08" db="EMBL/GenBank/DDBJ databases">
        <title>Genomic Encyclopedia of Type Strains, Phase III (KMG-III): the genomes of soil and plant-associated and newly described type strains.</title>
        <authorList>
            <person name="Whitman W."/>
        </authorList>
    </citation>
    <scope>NUCLEOTIDE SEQUENCE [LARGE SCALE GENOMIC DNA]</scope>
    <source>
        <strain evidence="1 2">CECT 8305</strain>
    </source>
</reference>
<name>A0A7W9Q9F7_9ACTN</name>
<organism evidence="1 2">
    <name type="scientific">Streptomyces zagrosensis</name>
    <dbReference type="NCBI Taxonomy" id="1042984"/>
    <lineage>
        <taxon>Bacteria</taxon>
        <taxon>Bacillati</taxon>
        <taxon>Actinomycetota</taxon>
        <taxon>Actinomycetes</taxon>
        <taxon>Kitasatosporales</taxon>
        <taxon>Streptomycetaceae</taxon>
        <taxon>Streptomyces</taxon>
    </lineage>
</organism>
<dbReference type="AlphaFoldDB" id="A0A7W9Q9F7"/>
<protein>
    <submittedName>
        <fullName evidence="1">Uncharacterized protein</fullName>
    </submittedName>
</protein>
<evidence type="ECO:0000313" key="1">
    <source>
        <dbReference type="EMBL" id="MBB5936101.1"/>
    </source>
</evidence>